<evidence type="ECO:0000256" key="4">
    <source>
        <dbReference type="PIRSR" id="PIRSR037505-2"/>
    </source>
</evidence>
<keyword evidence="4 5" id="KW-0862">Zinc</keyword>
<accession>A0AAN8PA79</accession>
<evidence type="ECO:0000313" key="7">
    <source>
        <dbReference type="EMBL" id="KAK6171118.1"/>
    </source>
</evidence>
<evidence type="ECO:0000256" key="3">
    <source>
        <dbReference type="ARBA" id="ARBA00034478"/>
    </source>
</evidence>
<dbReference type="PROSITE" id="PS50970">
    <property type="entry name" value="HCY"/>
    <property type="match status" value="1"/>
</dbReference>
<feature type="binding site" evidence="4 5">
    <location>
        <position position="294"/>
    </location>
    <ligand>
        <name>Zn(2+)</name>
        <dbReference type="ChEBI" id="CHEBI:29105"/>
    </ligand>
</feature>
<comment type="pathway">
    <text evidence="3">Amino-acid biosynthesis; L-methionine biosynthesis via de novo pathway.</text>
</comment>
<sequence>MPVKGFMERIKSDEVVLVAEGYLFEFERRGYLKAGSFVPEVVLDFPNRVRELHEEFVHAGSDVVQAFTYYGHREKMRLIGKEHLLEKLNINALKIAREVADETGTLMAGNICNTTLYQKDDPKLLEETKSIFKEQIEWAVEYGADLIIAETFLDYGEAEVALDCIKQYGKGIPSVINIAPSAIDTTCDGVPFDVACKRLEDRGADVVGLNCSRGPATMIPLMRKIREMCKGPICALPVPYRTTPEQPMMQSLVDPDTNLMAFPENLPAFQCSRYQVREFAQQCKEIGIEVVGLCCGNASHYMREVAEVYGRKPPASKYSTDMSLHYMYGSKPHFSKYYTQNYKTYYKSKTED</sequence>
<dbReference type="Proteomes" id="UP001347796">
    <property type="component" value="Unassembled WGS sequence"/>
</dbReference>
<dbReference type="InterPro" id="IPR036589">
    <property type="entry name" value="HCY_dom_sf"/>
</dbReference>
<evidence type="ECO:0000259" key="6">
    <source>
        <dbReference type="PROSITE" id="PS50970"/>
    </source>
</evidence>
<keyword evidence="8" id="KW-1185">Reference proteome</keyword>
<dbReference type="GO" id="GO:0008270">
    <property type="term" value="F:zinc ion binding"/>
    <property type="evidence" value="ECO:0007669"/>
    <property type="project" value="InterPro"/>
</dbReference>
<dbReference type="Pfam" id="PF02574">
    <property type="entry name" value="S-methyl_trans"/>
    <property type="match status" value="1"/>
</dbReference>
<dbReference type="EMBL" id="JAZGQO010000014">
    <property type="protein sequence ID" value="KAK6171118.1"/>
    <property type="molecule type" value="Genomic_DNA"/>
</dbReference>
<evidence type="ECO:0000256" key="5">
    <source>
        <dbReference type="PROSITE-ProRule" id="PRU00333"/>
    </source>
</evidence>
<keyword evidence="4 5" id="KW-0479">Metal-binding</keyword>
<feature type="domain" description="Hcy-binding" evidence="6">
    <location>
        <begin position="4"/>
        <end position="309"/>
    </location>
</feature>
<proteinExistence type="predicted"/>
<comment type="caution">
    <text evidence="7">The sequence shown here is derived from an EMBL/GenBank/DDBJ whole genome shotgun (WGS) entry which is preliminary data.</text>
</comment>
<evidence type="ECO:0000313" key="8">
    <source>
        <dbReference type="Proteomes" id="UP001347796"/>
    </source>
</evidence>
<protein>
    <recommendedName>
        <fullName evidence="6">Hcy-binding domain-containing protein</fullName>
    </recommendedName>
</protein>
<gene>
    <name evidence="7" type="ORF">SNE40_019374</name>
</gene>
<dbReference type="InterPro" id="IPR003726">
    <property type="entry name" value="HCY_dom"/>
</dbReference>
<dbReference type="GO" id="GO:0008168">
    <property type="term" value="F:methyltransferase activity"/>
    <property type="evidence" value="ECO:0007669"/>
    <property type="project" value="UniProtKB-UniRule"/>
</dbReference>
<dbReference type="Gene3D" id="3.20.20.330">
    <property type="entry name" value="Homocysteine-binding-like domain"/>
    <property type="match status" value="1"/>
</dbReference>
<reference evidence="7 8" key="1">
    <citation type="submission" date="2024-01" db="EMBL/GenBank/DDBJ databases">
        <title>The genome of the rayed Mediterranean limpet Patella caerulea (Linnaeus, 1758).</title>
        <authorList>
            <person name="Anh-Thu Weber A."/>
            <person name="Halstead-Nussloch G."/>
        </authorList>
    </citation>
    <scope>NUCLEOTIDE SEQUENCE [LARGE SCALE GENOMIC DNA]</scope>
    <source>
        <strain evidence="7">AATW-2023a</strain>
        <tissue evidence="7">Whole specimen</tissue>
    </source>
</reference>
<comment type="cofactor">
    <cofactor evidence="4">
        <name>Zn(2+)</name>
        <dbReference type="ChEBI" id="CHEBI:29105"/>
    </cofactor>
    <text evidence="4">Binds 1 zinc ion per subunit.</text>
</comment>
<evidence type="ECO:0000256" key="1">
    <source>
        <dbReference type="ARBA" id="ARBA00022603"/>
    </source>
</evidence>
<dbReference type="InterPro" id="IPR017226">
    <property type="entry name" value="BHMT-like"/>
</dbReference>
<feature type="binding site" evidence="4 5">
    <location>
        <position position="295"/>
    </location>
    <ligand>
        <name>Zn(2+)</name>
        <dbReference type="ChEBI" id="CHEBI:29105"/>
    </ligand>
</feature>
<organism evidence="7 8">
    <name type="scientific">Patella caerulea</name>
    <name type="common">Rayed Mediterranean limpet</name>
    <dbReference type="NCBI Taxonomy" id="87958"/>
    <lineage>
        <taxon>Eukaryota</taxon>
        <taxon>Metazoa</taxon>
        <taxon>Spiralia</taxon>
        <taxon>Lophotrochozoa</taxon>
        <taxon>Mollusca</taxon>
        <taxon>Gastropoda</taxon>
        <taxon>Patellogastropoda</taxon>
        <taxon>Patelloidea</taxon>
        <taxon>Patellidae</taxon>
        <taxon>Patella</taxon>
    </lineage>
</organism>
<dbReference type="PIRSF" id="PIRSF037505">
    <property type="entry name" value="Betaine_HMT"/>
    <property type="match status" value="1"/>
</dbReference>
<dbReference type="SUPFAM" id="SSF82282">
    <property type="entry name" value="Homocysteine S-methyltransferase"/>
    <property type="match status" value="1"/>
</dbReference>
<dbReference type="PANTHER" id="PTHR11103">
    <property type="entry name" value="SLR1189 PROTEIN"/>
    <property type="match status" value="1"/>
</dbReference>
<dbReference type="GO" id="GO:0009086">
    <property type="term" value="P:methionine biosynthetic process"/>
    <property type="evidence" value="ECO:0007669"/>
    <property type="project" value="InterPro"/>
</dbReference>
<evidence type="ECO:0000256" key="2">
    <source>
        <dbReference type="ARBA" id="ARBA00022679"/>
    </source>
</evidence>
<name>A0AAN8PA79_PATCE</name>
<feature type="binding site" evidence="4 5">
    <location>
        <position position="211"/>
    </location>
    <ligand>
        <name>Zn(2+)</name>
        <dbReference type="ChEBI" id="CHEBI:29105"/>
    </ligand>
</feature>
<keyword evidence="2 5" id="KW-0808">Transferase</keyword>
<dbReference type="AlphaFoldDB" id="A0AAN8PA79"/>
<dbReference type="PANTHER" id="PTHR11103:SF18">
    <property type="entry name" value="SLR1189 PROTEIN"/>
    <property type="match status" value="1"/>
</dbReference>
<keyword evidence="1 5" id="KW-0489">Methyltransferase</keyword>
<dbReference type="GO" id="GO:0032259">
    <property type="term" value="P:methylation"/>
    <property type="evidence" value="ECO:0007669"/>
    <property type="project" value="UniProtKB-KW"/>
</dbReference>